<evidence type="ECO:0000313" key="1">
    <source>
        <dbReference type="EMBL" id="PZF74641.1"/>
    </source>
</evidence>
<protein>
    <submittedName>
        <fullName evidence="1">Uncharacterized protein</fullName>
    </submittedName>
</protein>
<evidence type="ECO:0000313" key="2">
    <source>
        <dbReference type="Proteomes" id="UP000248745"/>
    </source>
</evidence>
<proteinExistence type="predicted"/>
<keyword evidence="2" id="KW-1185">Reference proteome</keyword>
<reference evidence="1 2" key="1">
    <citation type="submission" date="2018-06" db="EMBL/GenBank/DDBJ databases">
        <title>Mucibacter soli gen. nov., sp. nov., a new member of the family Chitinophagaceae producing mucin.</title>
        <authorList>
            <person name="Kim M.-K."/>
            <person name="Park S."/>
            <person name="Kim T.-S."/>
            <person name="Joung Y."/>
            <person name="Han J.-H."/>
            <person name="Kim S.B."/>
        </authorList>
    </citation>
    <scope>NUCLEOTIDE SEQUENCE [LARGE SCALE GENOMIC DNA]</scope>
    <source>
        <strain evidence="1 2">R1-15</strain>
    </source>
</reference>
<organism evidence="1 2">
    <name type="scientific">Taibaiella soli</name>
    <dbReference type="NCBI Taxonomy" id="1649169"/>
    <lineage>
        <taxon>Bacteria</taxon>
        <taxon>Pseudomonadati</taxon>
        <taxon>Bacteroidota</taxon>
        <taxon>Chitinophagia</taxon>
        <taxon>Chitinophagales</taxon>
        <taxon>Chitinophagaceae</taxon>
        <taxon>Taibaiella</taxon>
    </lineage>
</organism>
<comment type="caution">
    <text evidence="1">The sequence shown here is derived from an EMBL/GenBank/DDBJ whole genome shotgun (WGS) entry which is preliminary data.</text>
</comment>
<dbReference type="EMBL" id="QKTW01000003">
    <property type="protein sequence ID" value="PZF74641.1"/>
    <property type="molecule type" value="Genomic_DNA"/>
</dbReference>
<name>A0A2W2AH88_9BACT</name>
<gene>
    <name evidence="1" type="ORF">DN068_03425</name>
</gene>
<dbReference type="Proteomes" id="UP000248745">
    <property type="component" value="Unassembled WGS sequence"/>
</dbReference>
<dbReference type="AlphaFoldDB" id="A0A2W2AH88"/>
<sequence length="213" mass="24595">MRSFMIGEKNVDATLLSWKDWNKEYQFGQQPFKNWKNRRAPLGFNYTAELIRDTTLKLKSDSARWAVARFVPGYRILAMWGCGTAANFCQWQHIEMIFHNGLLINFTADADPMVYKVMTAKNGQPRIVTKKDTIAKYVPTMGKIAHFAMDTTWYVWRSGNNKAELTVADYLDSKFMKRKSTVLVISDSVSTAAYEQQVRQQMAELKRKAIAQK</sequence>
<accession>A0A2W2AH88</accession>